<evidence type="ECO:0000313" key="2">
    <source>
        <dbReference type="EMBL" id="PPS94094.1"/>
    </source>
</evidence>
<reference evidence="2 3" key="1">
    <citation type="submission" date="2014-11" db="EMBL/GenBank/DDBJ databases">
        <title>Comparative genomic analysis of Cryptosporidium hominis reveals occurrence of genetic recombination in virulent subtypes.</title>
        <authorList>
            <person name="Guo Y."/>
            <person name="Tang K."/>
            <person name="Frace M."/>
            <person name="Li N."/>
            <person name="Roellig D.M."/>
            <person name="Sammons S."/>
            <person name="Knipe K."/>
            <person name="Rowe L."/>
            <person name="Feng Y."/>
            <person name="Xiao L."/>
        </authorList>
    </citation>
    <scope>NUCLEOTIDE SEQUENCE [LARGE SCALE GENOMIC DNA]</scope>
    <source>
        <strain evidence="2">30976</strain>
    </source>
</reference>
<name>A0ABX5BCA9_CRYHO</name>
<comment type="caution">
    <text evidence="2">The sequence shown here is derived from an EMBL/GenBank/DDBJ whole genome shotgun (WGS) entry which is preliminary data.</text>
</comment>
<gene>
    <name evidence="2" type="ORF">GY17_00002960</name>
</gene>
<proteinExistence type="predicted"/>
<feature type="region of interest" description="Disordered" evidence="1">
    <location>
        <begin position="65"/>
        <end position="90"/>
    </location>
</feature>
<keyword evidence="3" id="KW-1185">Reference proteome</keyword>
<reference evidence="2 3" key="2">
    <citation type="submission" date="2017-10" db="EMBL/GenBank/DDBJ databases">
        <title>Consistent, comparative and evidence-based genome annotation and re-annotation for the closely-related species, Cryptosporidium parvum, C. hominis and C. tyzzeri.</title>
        <authorList>
            <person name="Baptista R.P."/>
            <person name="Li Y."/>
            <person name="Sateriale A."/>
            <person name="Striepen B."/>
            <person name="Kissinger J.C."/>
        </authorList>
    </citation>
    <scope>NUCLEOTIDE SEQUENCE [LARGE SCALE GENOMIC DNA]</scope>
    <source>
        <strain evidence="2">30976</strain>
    </source>
</reference>
<organism evidence="2 3">
    <name type="scientific">Cryptosporidium hominis</name>
    <dbReference type="NCBI Taxonomy" id="237895"/>
    <lineage>
        <taxon>Eukaryota</taxon>
        <taxon>Sar</taxon>
        <taxon>Alveolata</taxon>
        <taxon>Apicomplexa</taxon>
        <taxon>Conoidasida</taxon>
        <taxon>Coccidia</taxon>
        <taxon>Eucoccidiorida</taxon>
        <taxon>Eimeriorina</taxon>
        <taxon>Cryptosporidiidae</taxon>
        <taxon>Cryptosporidium</taxon>
    </lineage>
</organism>
<sequence>MVKKRNKKNKKEINKEVLKNAGFDEGEIWRLDFKGEVEFEENVIDQSRFEVPLFDLKGYRSQKKIGKPMGQDIEMEKKHDSDDEREDSEAFDAAAEDDFDEYDVEQQKVDESRFLQKRFEFEVDYMKKLRVWEASFFIHTSENLENTPQEFFYVIEFGHVNPERNYEGTLKRMMVYTAATLLKPGEVKVLTFPIIVWPKKILYISYSELEMFQISIKLWTIGTFTFNQLLASVKLTLKDVLENDPETHLMFKKHLPAPLGKDGKPRKDFNQKSFEVHRSRVTLQLQEIFDFDISLENWSFIPNKKLPIEIKKAPKFLRLKVPLNNDITSGMSSR</sequence>
<feature type="non-terminal residue" evidence="2">
    <location>
        <position position="334"/>
    </location>
</feature>
<dbReference type="Proteomes" id="UP001429100">
    <property type="component" value="Unassembled WGS sequence"/>
</dbReference>
<protein>
    <submittedName>
        <fullName evidence="2">Uncharacterized protein</fullName>
    </submittedName>
</protein>
<dbReference type="EMBL" id="JTAI01000009">
    <property type="protein sequence ID" value="PPS94094.1"/>
    <property type="molecule type" value="Genomic_DNA"/>
</dbReference>
<accession>A0ABX5BCA9</accession>
<evidence type="ECO:0000256" key="1">
    <source>
        <dbReference type="SAM" id="MobiDB-lite"/>
    </source>
</evidence>
<evidence type="ECO:0000313" key="3">
    <source>
        <dbReference type="Proteomes" id="UP001429100"/>
    </source>
</evidence>